<evidence type="ECO:0000313" key="2">
    <source>
        <dbReference type="EMBL" id="KAF2889814.1"/>
    </source>
</evidence>
<protein>
    <recommendedName>
        <fullName evidence="1">PiggyBac transposable element-derived protein domain-containing protein</fullName>
    </recommendedName>
</protein>
<gene>
    <name evidence="2" type="ORF">ILUMI_16359</name>
</gene>
<keyword evidence="3" id="KW-1185">Reference proteome</keyword>
<dbReference type="PANTHER" id="PTHR47055:SF3">
    <property type="entry name" value="PHORBOL-ESTER_DAG-TYPE DOMAIN-CONTAINING PROTEIN"/>
    <property type="match status" value="1"/>
</dbReference>
<dbReference type="Pfam" id="PF13843">
    <property type="entry name" value="DDE_Tnp_1_7"/>
    <property type="match status" value="1"/>
</dbReference>
<evidence type="ECO:0000259" key="1">
    <source>
        <dbReference type="Pfam" id="PF13843"/>
    </source>
</evidence>
<dbReference type="InterPro" id="IPR029526">
    <property type="entry name" value="PGBD"/>
</dbReference>
<dbReference type="PANTHER" id="PTHR47055">
    <property type="entry name" value="DDE_TNP_1_7 DOMAIN-CONTAINING PROTEIN"/>
    <property type="match status" value="1"/>
</dbReference>
<dbReference type="Proteomes" id="UP000801492">
    <property type="component" value="Unassembled WGS sequence"/>
</dbReference>
<proteinExistence type="predicted"/>
<evidence type="ECO:0000313" key="3">
    <source>
        <dbReference type="Proteomes" id="UP000801492"/>
    </source>
</evidence>
<accession>A0A8K0G8A4</accession>
<reference evidence="2" key="1">
    <citation type="submission" date="2019-08" db="EMBL/GenBank/DDBJ databases">
        <title>The genome of the North American firefly Photinus pyralis.</title>
        <authorList>
            <consortium name="Photinus pyralis genome working group"/>
            <person name="Fallon T.R."/>
            <person name="Sander Lower S.E."/>
            <person name="Weng J.-K."/>
        </authorList>
    </citation>
    <scope>NUCLEOTIDE SEQUENCE</scope>
    <source>
        <strain evidence="2">TRF0915ILg1</strain>
        <tissue evidence="2">Whole body</tissue>
    </source>
</reference>
<dbReference type="EMBL" id="VTPC01062146">
    <property type="protein sequence ID" value="KAF2889814.1"/>
    <property type="molecule type" value="Genomic_DNA"/>
</dbReference>
<dbReference type="InterPro" id="IPR052638">
    <property type="entry name" value="PiggyBac_TE-derived"/>
</dbReference>
<dbReference type="GO" id="GO:0043565">
    <property type="term" value="F:sequence-specific DNA binding"/>
    <property type="evidence" value="ECO:0007669"/>
    <property type="project" value="TreeGrafter"/>
</dbReference>
<comment type="caution">
    <text evidence="2">The sequence shown here is derived from an EMBL/GenBank/DDBJ whole genome shotgun (WGS) entry which is preliminary data.</text>
</comment>
<feature type="non-terminal residue" evidence="2">
    <location>
        <position position="1"/>
    </location>
</feature>
<dbReference type="OrthoDB" id="10057240at2759"/>
<feature type="domain" description="PiggyBac transposable element-derived protein" evidence="1">
    <location>
        <begin position="2"/>
        <end position="76"/>
    </location>
</feature>
<name>A0A8K0G8A4_IGNLU</name>
<organism evidence="2 3">
    <name type="scientific">Ignelater luminosus</name>
    <name type="common">Cucubano</name>
    <name type="synonym">Pyrophorus luminosus</name>
    <dbReference type="NCBI Taxonomy" id="2038154"/>
    <lineage>
        <taxon>Eukaryota</taxon>
        <taxon>Metazoa</taxon>
        <taxon>Ecdysozoa</taxon>
        <taxon>Arthropoda</taxon>
        <taxon>Hexapoda</taxon>
        <taxon>Insecta</taxon>
        <taxon>Pterygota</taxon>
        <taxon>Neoptera</taxon>
        <taxon>Endopterygota</taxon>
        <taxon>Coleoptera</taxon>
        <taxon>Polyphaga</taxon>
        <taxon>Elateriformia</taxon>
        <taxon>Elateroidea</taxon>
        <taxon>Elateridae</taxon>
        <taxon>Agrypninae</taxon>
        <taxon>Pyrophorini</taxon>
        <taxon>Ignelater</taxon>
    </lineage>
</organism>
<dbReference type="AlphaFoldDB" id="A0A8K0G8A4"/>
<sequence length="186" mass="22508">YVSFHRRRMYWELAQDTNNAVISQAIFRNKFEFILSNIHFQDNNSLDKSDKFAKVRPLFLHLNKKFMKHAYIEEDVWNHIPEYTIFSKGREVYSDRATIRSEIIQHNLYLIAIGGRKWYFTLIAHCVDIAIQNHWQIYRKYGETMDQLSFRRSIANSTLYTYQQGHLSGSNRFELRYDWIDHYVIP</sequence>